<evidence type="ECO:0000256" key="1">
    <source>
        <dbReference type="ARBA" id="ARBA00004141"/>
    </source>
</evidence>
<evidence type="ECO:0000313" key="9">
    <source>
        <dbReference type="EMBL" id="VVW16152.1"/>
    </source>
</evidence>
<keyword evidence="7" id="KW-0568">Pathogenesis-related protein</keyword>
<dbReference type="InterPro" id="IPR004326">
    <property type="entry name" value="Mlo"/>
</dbReference>
<evidence type="ECO:0000256" key="6">
    <source>
        <dbReference type="ARBA" id="ARBA00023136"/>
    </source>
</evidence>
<keyword evidence="4" id="KW-0611">Plant defense</keyword>
<evidence type="ECO:0000256" key="5">
    <source>
        <dbReference type="ARBA" id="ARBA00022989"/>
    </source>
</evidence>
<organism evidence="9">
    <name type="scientific">Nymphaea colorata</name>
    <name type="common">pocket water lily</name>
    <dbReference type="NCBI Taxonomy" id="210225"/>
    <lineage>
        <taxon>Eukaryota</taxon>
        <taxon>Viridiplantae</taxon>
        <taxon>Streptophyta</taxon>
        <taxon>Embryophyta</taxon>
        <taxon>Tracheophyta</taxon>
        <taxon>Spermatophyta</taxon>
        <taxon>Magnoliopsida</taxon>
        <taxon>Nymphaeales</taxon>
        <taxon>Nymphaeaceae</taxon>
        <taxon>Nymphaea</taxon>
    </lineage>
</organism>
<protein>
    <recommendedName>
        <fullName evidence="10">MLO-like protein</fullName>
    </recommendedName>
</protein>
<sequence>MGSSFKRAMFHEHVQESLVGWAQKAKKHKEAKVNTIRLGEGSASPAIMRSDPNNEH</sequence>
<comment type="similarity">
    <text evidence="2">Belongs to the MLO family.</text>
</comment>
<keyword evidence="6" id="KW-0472">Membrane</keyword>
<proteinExistence type="inferred from homology"/>
<name>A0A5K1BNR1_9MAGN</name>
<reference evidence="9" key="1">
    <citation type="submission" date="2019-09" db="EMBL/GenBank/DDBJ databases">
        <authorList>
            <person name="Zhang L."/>
        </authorList>
    </citation>
    <scope>NUCLEOTIDE SEQUENCE</scope>
</reference>
<evidence type="ECO:0000256" key="8">
    <source>
        <dbReference type="SAM" id="MobiDB-lite"/>
    </source>
</evidence>
<keyword evidence="3" id="KW-0812">Transmembrane</keyword>
<dbReference type="Pfam" id="PF03094">
    <property type="entry name" value="Mlo"/>
    <property type="match status" value="1"/>
</dbReference>
<dbReference type="EMBL" id="LR721781">
    <property type="protein sequence ID" value="VVW16152.1"/>
    <property type="molecule type" value="Genomic_DNA"/>
</dbReference>
<accession>A0A5K1BNR1</accession>
<feature type="region of interest" description="Disordered" evidence="8">
    <location>
        <begin position="37"/>
        <end position="56"/>
    </location>
</feature>
<dbReference type="AlphaFoldDB" id="A0A5K1BNR1"/>
<evidence type="ECO:0000256" key="7">
    <source>
        <dbReference type="ARBA" id="ARBA00023265"/>
    </source>
</evidence>
<keyword evidence="5" id="KW-1133">Transmembrane helix</keyword>
<dbReference type="GO" id="GO:0016020">
    <property type="term" value="C:membrane"/>
    <property type="evidence" value="ECO:0007669"/>
    <property type="project" value="UniProtKB-SubCell"/>
</dbReference>
<evidence type="ECO:0000256" key="3">
    <source>
        <dbReference type="ARBA" id="ARBA00022692"/>
    </source>
</evidence>
<evidence type="ECO:0008006" key="10">
    <source>
        <dbReference type="Google" id="ProtNLM"/>
    </source>
</evidence>
<evidence type="ECO:0000256" key="4">
    <source>
        <dbReference type="ARBA" id="ARBA00022821"/>
    </source>
</evidence>
<gene>
    <name evidence="9" type="ORF">NYM_LOCUS14862</name>
</gene>
<evidence type="ECO:0000256" key="2">
    <source>
        <dbReference type="ARBA" id="ARBA00006574"/>
    </source>
</evidence>
<comment type="subcellular location">
    <subcellularLocation>
        <location evidence="1">Membrane</location>
        <topology evidence="1">Multi-pass membrane protein</topology>
    </subcellularLocation>
</comment>
<dbReference type="GO" id="GO:0006952">
    <property type="term" value="P:defense response"/>
    <property type="evidence" value="ECO:0007669"/>
    <property type="project" value="UniProtKB-KW"/>
</dbReference>